<feature type="coiled-coil region" evidence="12">
    <location>
        <begin position="759"/>
        <end position="1103"/>
    </location>
</feature>
<comment type="subcellular location">
    <subcellularLocation>
        <location evidence="1">Cytoplasm</location>
        <location evidence="1">Cytoskeleton</location>
    </subcellularLocation>
</comment>
<evidence type="ECO:0000256" key="13">
    <source>
        <dbReference type="SAM" id="MobiDB-lite"/>
    </source>
</evidence>
<dbReference type="FunFam" id="2.30.29.30:FF:000190">
    <property type="entry name" value="myosin phosphatase Rho-interacting protein isoform X2"/>
    <property type="match status" value="1"/>
</dbReference>
<feature type="domain" description="PH" evidence="14">
    <location>
        <begin position="42"/>
        <end position="149"/>
    </location>
</feature>
<feature type="compositionally biased region" description="Polar residues" evidence="13">
    <location>
        <begin position="1401"/>
        <end position="1410"/>
    </location>
</feature>
<dbReference type="SUPFAM" id="SSF50729">
    <property type="entry name" value="PH domain-like"/>
    <property type="match status" value="2"/>
</dbReference>
<evidence type="ECO:0000256" key="9">
    <source>
        <dbReference type="ARBA" id="ARBA00071940"/>
    </source>
</evidence>
<keyword evidence="3" id="KW-0597">Phosphoprotein</keyword>
<dbReference type="PROSITE" id="PS50003">
    <property type="entry name" value="PH_DOMAIN"/>
    <property type="match status" value="2"/>
</dbReference>
<feature type="region of interest" description="Disordered" evidence="13">
    <location>
        <begin position="152"/>
        <end position="291"/>
    </location>
</feature>
<reference evidence="15" key="1">
    <citation type="submission" date="2020-02" db="EMBL/GenBank/DDBJ databases">
        <authorList>
            <person name="Enbody D E."/>
            <person name="Pettersson E M."/>
        </authorList>
    </citation>
    <scope>NUCLEOTIDE SEQUENCE [LARGE SCALE GENOMIC DNA]</scope>
</reference>
<dbReference type="Ensembl" id="ENSCPVT00000018483.2">
    <property type="protein sequence ID" value="ENSCPVP00000017696.2"/>
    <property type="gene ID" value="ENSCPVG00000012944.2"/>
</dbReference>
<feature type="compositionally biased region" description="Basic and acidic residues" evidence="13">
    <location>
        <begin position="263"/>
        <end position="273"/>
    </location>
</feature>
<evidence type="ECO:0000313" key="16">
    <source>
        <dbReference type="Proteomes" id="UP000694382"/>
    </source>
</evidence>
<sequence>MAAKDNPCRKFQANIFNKSKCQNCFKPRESHLLNDEDLNQAKPIYGGWLLLAPEGTDFDNPVHRSRKWQRRFFILYEHGLLRYALDEMPTTLPQGTINMNQCTDVVDGEGRTGQKFSLCILTPEKEHFIRAENKEIISGWLEMLIVYPRTNKQNQKKKRKVEPPTPQEPGPAKMAVTSSNIPSAEKVPATKSTLWQEEMRGKDQADGGSGIGPAQSPMQGQAGAASSMKDSVLDSKEEESSMNGDRIDCGRKTRVESGYFSLEKTKQDSKLEEQQLPPPPSPPSPSTPNNRRSQVIEKFEALDIENAEHMETSAPGGAALSSETRQGRSEKRVFPRKRDFTCEGTAVGSILDVSASPLSPHRRAKSLDRRSTESSMTPDLLNFKKGWLTKQYEDGQWKKHWFVLTDQSLRYYRDSVAEEAADLDGEIDLSTCYDVTEYPVQRNYGFQIHTKEGEFTLSAMTSGIRRNWIQTIMKHVRPTTAPDVTSSLPEEKSKTGSSFETGPKPSEKPDAEQAELDTEQKRSRARERRREGRSKTFDWAEFRPIQQALVQERANAADSSSSGSAAFPRDAGAADADPGELERERARRREEPRKRFEMIDAVDGAGSEEALRMEVDRILPVPGDIKPQNVHVEIEQRWHQVETTPLREEKQIPITPLHLAHAEDREEGLTKQHLTTLLEKELEQKQKEALELLEQNRHLQDQLKVALGREQSAREGYVLQTEVAASPSGAWQRLHKVNQDLQSELEAQCQRQEVINQQIQSLKRSYAEAKDVIRHHEAEIQSLQARLSNAAAELAIKEQTLAKLKSDLRSEKEKAKEQLEEWQHGEAALSSQLKASEQKLKSAEALLLEKTQELRDLEMQQALQRDHQKEVQRLQDRIADLSGQLNASEQARVLMEEKLQKNYEALLESCEREKQVLIRSLKEVEDKANEYENQLQNSEQQMEILQKEKLSAKFEGSELVHQLEEQLAMKEASIQKLAEHIKELERERDQIKCRFHELMNQVAESDNEVAKLQAKLKMEETNYHNLEQSFEEVSDQFRGVQEVLKEKEEELRHVKEMHLRIVEKKDQDLSEALVKVVALDSSLEEAKVKLKAKEEALKKLASVGTGPCAEAAEDLGPSLEADESHPSQLGQTQDVLPALTYALKEEEDEVLETSHRQVEEFGSPSKVVELQDQELVQKALAKPDVGIMGAKRQRIRFSSIQCQKYIHPDGSEKNWTSSTSSDTSQDRSLSEESMSSEPTLGYPSSGTSDSETYLSIIHSLETKLYITEEKLKDVTMKLESQHGHNQETLIALHHQWASTESQLREQLQTSLSQVNALISQLESERQEKFKLIESHVSELGGFQMKNDQALTCLEKCREQLRSLPKSDKDKEGDLFLVTLSSMETTLSNAIQALSGAPVPSEYQQSESLTMESPAPEGGDLGEEEHISKEQQADVFDTGQLRWLSERVAFEASLINQIAESLKNASSEIAQLLREIQGTAEVALLEPASVSHTASDLASVLSKKLLLEGEFWSQVEELRAHLSTREGEAEGKTETSLGISPCFLSAVADATLIKAELGFVAEKMRESFHQRLKAIEEELHNTKTALQQHKCMLEEIIKAYRTPEFDGVMHQISEALEIQKDASERTQISWDGSRVQMVPCQELAKVEETGSAPDLSSEALVSIQEDLAQQLKDKSNVLKEISVALLSLPPEEAMRDCQKLLKMSQSLSYHSCMGDLERYSSLLVHDAIVQAQVCYAACKVRLEHEREMKSYKESLQSMDALCQERVKTVSLVRDEYEELLRKQQGEYSEVIAVLERENADLKAKVSQLDNQRRLLEEEGHEHSKSLSELQGRYEEEIRNVIEQLNRTEDALKAERVEGLSQLDAVVRDKQNMEQYHLEQMQTLEEKFQAKIKELQVIHGQELQALQEHYSQNLQRLQETLDEYQRQHPEASPAVAPGSGDTWVAGKAGGTGQDPGSDPDSMHGLRERIQELEAQMNVMRDELENKHLEGNASTLREKYQKDFENLKATCERGFAAMEETHQKKIEDLQRQHQRELEKLREEKDRLLAEETAATISAIEAMKNAHREELERELEKSQRSQISSVNADIEALRRQYLEELQSVQRELEVLSEQYSQKCLENAHLAQALEAERQALRQCQRENQELNAHNQELNNRLAAEITRLRTLLTGEGGGEAAGSPLTQGKDAYELEVLLRVKESEIQYLKQEISSLKDELQTALRDKKYASDKYKDIYTELSIVKAKADCDISRLKEQLKAATEAQGEKSPVNTTVSGYDIMKSKSNPDFLKKDRSSVSRQLRNIRSKSVIEQVSWDN</sequence>
<accession>A0A8C3NEM4</accession>
<dbReference type="CDD" id="cd01236">
    <property type="entry name" value="PH_RIP"/>
    <property type="match status" value="1"/>
</dbReference>
<evidence type="ECO:0000256" key="4">
    <source>
        <dbReference type="ARBA" id="ARBA00022737"/>
    </source>
</evidence>
<feature type="compositionally biased region" description="Basic and acidic residues" evidence="13">
    <location>
        <begin position="231"/>
        <end position="255"/>
    </location>
</feature>
<dbReference type="CDD" id="cd13275">
    <property type="entry name" value="PH_M-RIP"/>
    <property type="match status" value="1"/>
</dbReference>
<dbReference type="PANTHER" id="PTHR17271">
    <property type="entry name" value="PLECKSTRIN HOMOLOGY PH DOMAIN-CONTAINING PROTEIN"/>
    <property type="match status" value="1"/>
</dbReference>
<feature type="region of interest" description="Disordered" evidence="13">
    <location>
        <begin position="1208"/>
        <end position="1249"/>
    </location>
</feature>
<feature type="region of interest" description="Disordered" evidence="13">
    <location>
        <begin position="1923"/>
        <end position="1961"/>
    </location>
</feature>
<comment type="function">
    <text evidence="8">Targets myosin phosphatase to the actin cytoskeleton. Required for the regulation of the actin cytoskeleton by RhoA and ROCK1. Depletion leads to an increased number of stress fibers in smooth muscle cells through stabilization of actin fibers by phosphorylated myosin. Overexpression of MRIP as well as its F-actin-binding region leads to disassembly of stress fibers in neuronal cells.</text>
</comment>
<feature type="region of interest" description="Disordered" evidence="13">
    <location>
        <begin position="310"/>
        <end position="334"/>
    </location>
</feature>
<evidence type="ECO:0000256" key="2">
    <source>
        <dbReference type="ARBA" id="ARBA00022490"/>
    </source>
</evidence>
<dbReference type="GO" id="GO:0051015">
    <property type="term" value="F:actin filament binding"/>
    <property type="evidence" value="ECO:0007669"/>
    <property type="project" value="TreeGrafter"/>
</dbReference>
<dbReference type="FunFam" id="2.30.29.30:FF:000133">
    <property type="entry name" value="myosin phosphatase Rho-interacting protein isoform X1"/>
    <property type="match status" value="1"/>
</dbReference>
<evidence type="ECO:0000256" key="1">
    <source>
        <dbReference type="ARBA" id="ARBA00004245"/>
    </source>
</evidence>
<evidence type="ECO:0000256" key="5">
    <source>
        <dbReference type="ARBA" id="ARBA00023054"/>
    </source>
</evidence>
<organism evidence="15 16">
    <name type="scientific">Geospiza parvula</name>
    <name type="common">Small tree-finch</name>
    <name type="synonym">Camarhynchus parvulus</name>
    <dbReference type="NCBI Taxonomy" id="87175"/>
    <lineage>
        <taxon>Eukaryota</taxon>
        <taxon>Metazoa</taxon>
        <taxon>Chordata</taxon>
        <taxon>Craniata</taxon>
        <taxon>Vertebrata</taxon>
        <taxon>Euteleostomi</taxon>
        <taxon>Archelosauria</taxon>
        <taxon>Archosauria</taxon>
        <taxon>Dinosauria</taxon>
        <taxon>Saurischia</taxon>
        <taxon>Theropoda</taxon>
        <taxon>Coelurosauria</taxon>
        <taxon>Aves</taxon>
        <taxon>Neognathae</taxon>
        <taxon>Neoaves</taxon>
        <taxon>Telluraves</taxon>
        <taxon>Australaves</taxon>
        <taxon>Passeriformes</taxon>
        <taxon>Thraupidae</taxon>
        <taxon>Camarhynchus</taxon>
    </lineage>
</organism>
<dbReference type="InterPro" id="IPR011993">
    <property type="entry name" value="PH-like_dom_sf"/>
</dbReference>
<feature type="domain" description="PH" evidence="14">
    <location>
        <begin position="381"/>
        <end position="477"/>
    </location>
</feature>
<feature type="compositionally biased region" description="Polar residues" evidence="13">
    <location>
        <begin position="1231"/>
        <end position="1249"/>
    </location>
</feature>
<feature type="region of interest" description="Disordered" evidence="13">
    <location>
        <begin position="552"/>
        <end position="592"/>
    </location>
</feature>
<accession>A0A8U8CJU6</accession>
<feature type="compositionally biased region" description="Low complexity" evidence="13">
    <location>
        <begin position="554"/>
        <end position="576"/>
    </location>
</feature>
<evidence type="ECO:0000256" key="12">
    <source>
        <dbReference type="SAM" id="Coils"/>
    </source>
</evidence>
<reference evidence="15" key="2">
    <citation type="submission" date="2025-08" db="UniProtKB">
        <authorList>
            <consortium name="Ensembl"/>
        </authorList>
    </citation>
    <scope>IDENTIFICATION</scope>
</reference>
<evidence type="ECO:0000256" key="10">
    <source>
        <dbReference type="ARBA" id="ARBA00075669"/>
    </source>
</evidence>
<keyword evidence="16" id="KW-1185">Reference proteome</keyword>
<dbReference type="GO" id="GO:0015629">
    <property type="term" value="C:actin cytoskeleton"/>
    <property type="evidence" value="ECO:0007669"/>
    <property type="project" value="TreeGrafter"/>
</dbReference>
<evidence type="ECO:0000313" key="15">
    <source>
        <dbReference type="Ensembl" id="ENSCPVP00000017696.2"/>
    </source>
</evidence>
<keyword evidence="5 12" id="KW-0175">Coiled coil</keyword>
<dbReference type="Gene3D" id="2.30.29.30">
    <property type="entry name" value="Pleckstrin-homology domain (PH domain)/Phosphotyrosine-binding domain (PTB)"/>
    <property type="match status" value="2"/>
</dbReference>
<evidence type="ECO:0000256" key="3">
    <source>
        <dbReference type="ARBA" id="ARBA00022553"/>
    </source>
</evidence>
<dbReference type="Proteomes" id="UP000694382">
    <property type="component" value="Chromosome 14"/>
</dbReference>
<evidence type="ECO:0000259" key="14">
    <source>
        <dbReference type="PROSITE" id="PS50003"/>
    </source>
</evidence>
<feature type="coiled-coil region" evidence="12">
    <location>
        <begin position="675"/>
        <end position="702"/>
    </location>
</feature>
<evidence type="ECO:0000256" key="7">
    <source>
        <dbReference type="ARBA" id="ARBA00023212"/>
    </source>
</evidence>
<feature type="coiled-coil region" evidence="12">
    <location>
        <begin position="1454"/>
        <end position="1481"/>
    </location>
</feature>
<feature type="compositionally biased region" description="Basic and acidic residues" evidence="13">
    <location>
        <begin position="580"/>
        <end position="592"/>
    </location>
</feature>
<dbReference type="Pfam" id="PF00169">
    <property type="entry name" value="PH"/>
    <property type="match status" value="2"/>
</dbReference>
<dbReference type="InterPro" id="IPR001849">
    <property type="entry name" value="PH_domain"/>
</dbReference>
<keyword evidence="6" id="KW-0009">Actin-binding</keyword>
<proteinExistence type="predicted"/>
<keyword evidence="4" id="KW-0677">Repeat</keyword>
<dbReference type="PANTHER" id="PTHR17271:SF9">
    <property type="entry name" value="MYOSIN PHOSPHATASE RHO-INTERACTING PROTEIN"/>
    <property type="match status" value="1"/>
</dbReference>
<feature type="coiled-coil region" evidence="12">
    <location>
        <begin position="2190"/>
        <end position="2256"/>
    </location>
</feature>
<evidence type="ECO:0000256" key="8">
    <source>
        <dbReference type="ARBA" id="ARBA00057680"/>
    </source>
</evidence>
<reference evidence="15" key="3">
    <citation type="submission" date="2025-09" db="UniProtKB">
        <authorList>
            <consortium name="Ensembl"/>
        </authorList>
    </citation>
    <scope>IDENTIFICATION</scope>
</reference>
<dbReference type="InterPro" id="IPR052223">
    <property type="entry name" value="Actin_Cytoskeleton_Reg"/>
</dbReference>
<feature type="compositionally biased region" description="Basic and acidic residues" evidence="13">
    <location>
        <begin position="325"/>
        <end position="334"/>
    </location>
</feature>
<protein>
    <recommendedName>
        <fullName evidence="9">Myosin phosphatase Rho-interacting protein</fullName>
    </recommendedName>
    <alternativeName>
        <fullName evidence="11">Rho-interacting protein 3</fullName>
    </alternativeName>
    <alternativeName>
        <fullName evidence="10">p116Rip</fullName>
    </alternativeName>
</protein>
<name>A0A8C3NEM4_GEOPR</name>
<feature type="coiled-coil region" evidence="12">
    <location>
        <begin position="1564"/>
        <end position="1591"/>
    </location>
</feature>
<feature type="region of interest" description="Disordered" evidence="13">
    <location>
        <begin position="478"/>
        <end position="534"/>
    </location>
</feature>
<feature type="coiled-coil region" evidence="12">
    <location>
        <begin position="2016"/>
        <end position="2159"/>
    </location>
</feature>
<dbReference type="InterPro" id="IPR039597">
    <property type="entry name" value="M-RIP_PH"/>
</dbReference>
<feature type="compositionally biased region" description="Basic and acidic residues" evidence="13">
    <location>
        <begin position="518"/>
        <end position="534"/>
    </location>
</feature>
<evidence type="ECO:0000256" key="6">
    <source>
        <dbReference type="ARBA" id="ARBA00023203"/>
    </source>
</evidence>
<dbReference type="SMART" id="SM00233">
    <property type="entry name" value="PH"/>
    <property type="match status" value="2"/>
</dbReference>
<keyword evidence="2" id="KW-0963">Cytoplasm</keyword>
<keyword evidence="7" id="KW-0206">Cytoskeleton</keyword>
<feature type="compositionally biased region" description="Pro residues" evidence="13">
    <location>
        <begin position="276"/>
        <end position="286"/>
    </location>
</feature>
<gene>
    <name evidence="15" type="primary">MPRIP</name>
</gene>
<feature type="region of interest" description="Disordered" evidence="13">
    <location>
        <begin position="1395"/>
        <end position="1430"/>
    </location>
</feature>
<evidence type="ECO:0000256" key="11">
    <source>
        <dbReference type="ARBA" id="ARBA00083205"/>
    </source>
</evidence>